<accession>A0A1X7ENU9</accession>
<dbReference type="PANTHER" id="PTHR13847:SF281">
    <property type="entry name" value="FAD DEPENDENT OXIDOREDUCTASE DOMAIN-CONTAINING PROTEIN"/>
    <property type="match status" value="1"/>
</dbReference>
<evidence type="ECO:0000259" key="2">
    <source>
        <dbReference type="Pfam" id="PF01266"/>
    </source>
</evidence>
<name>A0A1X7ENU9_9PROT</name>
<sequence>MQNDPRSHGLWERTAPAAPPTTALAGSVRADVVIVGAGYTGLSAALHLAESGVDAVVVEAVEIGFGGAGRNVGLVNAGMWVMPDQLVSTLGPVYGERLIELLGNAPRYVFDLITRHGIACEDERAGTLHCGVGPAGLRELEQRAAIWQKRGAPVRLLDAKETAAKVGTGAYTGSLLDLRAGTIQPLAYARGLATAAIAAGARIFTGSPVHSANQTGDKWEVKTQTGSVTADWVLVATDAYSTGPWAQLRTEQVHLPYFNLATEPLSDAMQKAILPERQGVWDTKSVLSSYRFDRQGRLVFGSVGALRGTGTAVHQAWAQRSLAALFPQLGPVRFEAEWYGQIGMTSDNLPRFHRLDRNVIAFSGYNGRGIAPGTVLGRCLAEHVTGKLPEAEMPLPGTPVETVSGRAMREAVYEYGAQATHLVGARLPGRI</sequence>
<dbReference type="Gene3D" id="3.50.50.60">
    <property type="entry name" value="FAD/NAD(P)-binding domain"/>
    <property type="match status" value="1"/>
</dbReference>
<dbReference type="RefSeq" id="WP_085084523.1">
    <property type="nucleotide sequence ID" value="NZ_FXAK01000002.1"/>
</dbReference>
<feature type="domain" description="FAD dependent oxidoreductase" evidence="2">
    <location>
        <begin position="31"/>
        <end position="382"/>
    </location>
</feature>
<dbReference type="PRINTS" id="PR00411">
    <property type="entry name" value="PNDRDTASEI"/>
</dbReference>
<dbReference type="PANTHER" id="PTHR13847">
    <property type="entry name" value="SARCOSINE DEHYDROGENASE-RELATED"/>
    <property type="match status" value="1"/>
</dbReference>
<proteinExistence type="predicted"/>
<dbReference type="Proteomes" id="UP000192936">
    <property type="component" value="Unassembled WGS sequence"/>
</dbReference>
<keyword evidence="1" id="KW-0560">Oxidoreductase</keyword>
<evidence type="ECO:0000313" key="3">
    <source>
        <dbReference type="EMBL" id="SMF37206.1"/>
    </source>
</evidence>
<dbReference type="Gene3D" id="3.30.9.10">
    <property type="entry name" value="D-Amino Acid Oxidase, subunit A, domain 2"/>
    <property type="match status" value="1"/>
</dbReference>
<reference evidence="3 4" key="1">
    <citation type="submission" date="2017-04" db="EMBL/GenBank/DDBJ databases">
        <authorList>
            <person name="Afonso C.L."/>
            <person name="Miller P.J."/>
            <person name="Scott M.A."/>
            <person name="Spackman E."/>
            <person name="Goraichik I."/>
            <person name="Dimitrov K.M."/>
            <person name="Suarez D.L."/>
            <person name="Swayne D.E."/>
        </authorList>
    </citation>
    <scope>NUCLEOTIDE SEQUENCE [LARGE SCALE GENOMIC DNA]</scope>
    <source>
        <strain evidence="3 4">A2P</strain>
    </source>
</reference>
<dbReference type="SUPFAM" id="SSF51905">
    <property type="entry name" value="FAD/NAD(P)-binding domain"/>
    <property type="match status" value="1"/>
</dbReference>
<dbReference type="GO" id="GO:0016491">
    <property type="term" value="F:oxidoreductase activity"/>
    <property type="evidence" value="ECO:0007669"/>
    <property type="project" value="UniProtKB-KW"/>
</dbReference>
<dbReference type="AlphaFoldDB" id="A0A1X7ENU9"/>
<dbReference type="InterPro" id="IPR036188">
    <property type="entry name" value="FAD/NAD-bd_sf"/>
</dbReference>
<dbReference type="GO" id="GO:0005737">
    <property type="term" value="C:cytoplasm"/>
    <property type="evidence" value="ECO:0007669"/>
    <property type="project" value="TreeGrafter"/>
</dbReference>
<organism evidence="3 4">
    <name type="scientific">Azospirillum oryzae</name>
    <dbReference type="NCBI Taxonomy" id="286727"/>
    <lineage>
        <taxon>Bacteria</taxon>
        <taxon>Pseudomonadati</taxon>
        <taxon>Pseudomonadota</taxon>
        <taxon>Alphaproteobacteria</taxon>
        <taxon>Rhodospirillales</taxon>
        <taxon>Azospirillaceae</taxon>
        <taxon>Azospirillum</taxon>
    </lineage>
</organism>
<dbReference type="Pfam" id="PF01266">
    <property type="entry name" value="DAO"/>
    <property type="match status" value="1"/>
</dbReference>
<dbReference type="OrthoDB" id="9806601at2"/>
<dbReference type="STRING" id="286727.SAMN02982917_1915"/>
<dbReference type="EMBL" id="FXAK01000002">
    <property type="protein sequence ID" value="SMF37206.1"/>
    <property type="molecule type" value="Genomic_DNA"/>
</dbReference>
<protein>
    <submittedName>
        <fullName evidence="3">Glycine/D-amino acid oxidase</fullName>
    </submittedName>
</protein>
<evidence type="ECO:0000313" key="4">
    <source>
        <dbReference type="Proteomes" id="UP000192936"/>
    </source>
</evidence>
<dbReference type="InterPro" id="IPR006076">
    <property type="entry name" value="FAD-dep_OxRdtase"/>
</dbReference>
<evidence type="ECO:0000256" key="1">
    <source>
        <dbReference type="ARBA" id="ARBA00023002"/>
    </source>
</evidence>
<gene>
    <name evidence="3" type="ORF">SAMN02982917_1915</name>
</gene>